<evidence type="ECO:0000256" key="5">
    <source>
        <dbReference type="ARBA" id="ARBA00023049"/>
    </source>
</evidence>
<dbReference type="Gene3D" id="3.30.830.10">
    <property type="entry name" value="Metalloenzyme, LuxS/M16 peptidase-like"/>
    <property type="match status" value="2"/>
</dbReference>
<accession>A0A1I2N8W8</accession>
<proteinExistence type="inferred from homology"/>
<evidence type="ECO:0000256" key="2">
    <source>
        <dbReference type="ARBA" id="ARBA00022670"/>
    </source>
</evidence>
<evidence type="ECO:0000256" key="4">
    <source>
        <dbReference type="ARBA" id="ARBA00022833"/>
    </source>
</evidence>
<feature type="domain" description="Peptidase M16 C-terminal" evidence="7">
    <location>
        <begin position="230"/>
        <end position="410"/>
    </location>
</feature>
<gene>
    <name evidence="8" type="ORF">SAMN05421739_101634</name>
</gene>
<dbReference type="AlphaFoldDB" id="A0A1I2N8W8"/>
<dbReference type="OrthoDB" id="9811314at2"/>
<dbReference type="STRING" id="1436961.SAMN05421739_101634"/>
<dbReference type="InterPro" id="IPR050626">
    <property type="entry name" value="Peptidase_M16"/>
</dbReference>
<dbReference type="InterPro" id="IPR011249">
    <property type="entry name" value="Metalloenz_LuxS/M16"/>
</dbReference>
<dbReference type="PANTHER" id="PTHR43690:SF17">
    <property type="entry name" value="PROTEIN YHJJ"/>
    <property type="match status" value="1"/>
</dbReference>
<evidence type="ECO:0000256" key="3">
    <source>
        <dbReference type="ARBA" id="ARBA00022801"/>
    </source>
</evidence>
<keyword evidence="4" id="KW-0862">Zinc</keyword>
<dbReference type="SUPFAM" id="SSF63411">
    <property type="entry name" value="LuxS/MPP-like metallohydrolase"/>
    <property type="match status" value="2"/>
</dbReference>
<dbReference type="EMBL" id="FOOT01000001">
    <property type="protein sequence ID" value="SFF99928.1"/>
    <property type="molecule type" value="Genomic_DNA"/>
</dbReference>
<dbReference type="GO" id="GO:0046872">
    <property type="term" value="F:metal ion binding"/>
    <property type="evidence" value="ECO:0007669"/>
    <property type="project" value="InterPro"/>
</dbReference>
<organism evidence="8 9">
    <name type="scientific">Pontibacter chinhatensis</name>
    <dbReference type="NCBI Taxonomy" id="1436961"/>
    <lineage>
        <taxon>Bacteria</taxon>
        <taxon>Pseudomonadati</taxon>
        <taxon>Bacteroidota</taxon>
        <taxon>Cytophagia</taxon>
        <taxon>Cytophagales</taxon>
        <taxon>Hymenobacteraceae</taxon>
        <taxon>Pontibacter</taxon>
    </lineage>
</organism>
<keyword evidence="5" id="KW-0482">Metalloprotease</keyword>
<dbReference type="InterPro" id="IPR007863">
    <property type="entry name" value="Peptidase_M16_C"/>
</dbReference>
<evidence type="ECO:0000256" key="1">
    <source>
        <dbReference type="ARBA" id="ARBA00007261"/>
    </source>
</evidence>
<feature type="domain" description="Peptidase M16 N-terminal" evidence="6">
    <location>
        <begin position="74"/>
        <end position="192"/>
    </location>
</feature>
<dbReference type="InterPro" id="IPR011765">
    <property type="entry name" value="Pept_M16_N"/>
</dbReference>
<keyword evidence="2" id="KW-0645">Protease</keyword>
<keyword evidence="3" id="KW-0378">Hydrolase</keyword>
<evidence type="ECO:0000313" key="8">
    <source>
        <dbReference type="EMBL" id="SFF99928.1"/>
    </source>
</evidence>
<keyword evidence="9" id="KW-1185">Reference proteome</keyword>
<evidence type="ECO:0000259" key="6">
    <source>
        <dbReference type="Pfam" id="PF00675"/>
    </source>
</evidence>
<dbReference type="PANTHER" id="PTHR43690">
    <property type="entry name" value="NARDILYSIN"/>
    <property type="match status" value="1"/>
</dbReference>
<dbReference type="Pfam" id="PF05193">
    <property type="entry name" value="Peptidase_M16_C"/>
    <property type="match status" value="1"/>
</dbReference>
<evidence type="ECO:0000259" key="7">
    <source>
        <dbReference type="Pfam" id="PF05193"/>
    </source>
</evidence>
<reference evidence="9" key="1">
    <citation type="submission" date="2016-10" db="EMBL/GenBank/DDBJ databases">
        <authorList>
            <person name="Varghese N."/>
            <person name="Submissions S."/>
        </authorList>
    </citation>
    <scope>NUCLEOTIDE SEQUENCE [LARGE SCALE GENOMIC DNA]</scope>
    <source>
        <strain evidence="9">LP51</strain>
    </source>
</reference>
<sequence length="486" mass="54808">MQFIPNLFHPTKRRLIPLVFGAAVLAASCSQKTTAPTASTTEGAEAVDTTEVATAAPTYQVPVDYYKLDNGLKVVLSPDKTAPVVTVAVYYNIGFRIEPKDRTGFAHLFEHMMFQGSENLGKMEFIQLVQKNGGILNGSTRFDYTNYFEIVPAHKLETMLWAEADRMKGLNITQENLTNQQGVVKNEVKVNVLNQPYGGFPWLDMPQYANKNWYNAHNFYGDLKDLDAANLEDVQSFFKTFYSPNNASLVIVGDFEPEQAKQWVQQYFGQIPSSTLPAPVDLTEPRQEKEQRFTKDDKLANKPALAFAYHMPERNTPEYYAMGLLDQILLQGNDSRLYQALVQEKGYTGSVTGGINAYLGNMFNYNGPMLWMGNLVYDKDVSADSILTVLDQEVARLQQEGISQEQLDLAMVKVRSSLYDQLSELYGFGKADLLASFALFDDNPARINELEAEFRKVTPEVIQRTIKEYLRPTNRTILVINPQAQI</sequence>
<dbReference type="Proteomes" id="UP000198724">
    <property type="component" value="Unassembled WGS sequence"/>
</dbReference>
<protein>
    <submittedName>
        <fullName evidence="8">Predicted Zn-dependent peptidase</fullName>
    </submittedName>
</protein>
<name>A0A1I2N8W8_9BACT</name>
<dbReference type="GO" id="GO:0008237">
    <property type="term" value="F:metallopeptidase activity"/>
    <property type="evidence" value="ECO:0007669"/>
    <property type="project" value="UniProtKB-KW"/>
</dbReference>
<dbReference type="GO" id="GO:0006508">
    <property type="term" value="P:proteolysis"/>
    <property type="evidence" value="ECO:0007669"/>
    <property type="project" value="UniProtKB-KW"/>
</dbReference>
<comment type="similarity">
    <text evidence="1">Belongs to the peptidase M16 family.</text>
</comment>
<dbReference type="RefSeq" id="WP_092098936.1">
    <property type="nucleotide sequence ID" value="NZ_FOOT01000001.1"/>
</dbReference>
<evidence type="ECO:0000313" key="9">
    <source>
        <dbReference type="Proteomes" id="UP000198724"/>
    </source>
</evidence>
<dbReference type="Pfam" id="PF00675">
    <property type="entry name" value="Peptidase_M16"/>
    <property type="match status" value="1"/>
</dbReference>